<feature type="signal peptide" evidence="1">
    <location>
        <begin position="1"/>
        <end position="19"/>
    </location>
</feature>
<reference evidence="2 3" key="1">
    <citation type="journal article" date="2016" name="Nat. Commun.">
        <title>Thousands of microbial genomes shed light on interconnected biogeochemical processes in an aquifer system.</title>
        <authorList>
            <person name="Anantharaman K."/>
            <person name="Brown C.T."/>
            <person name="Hug L.A."/>
            <person name="Sharon I."/>
            <person name="Castelle C.J."/>
            <person name="Probst A.J."/>
            <person name="Thomas B.C."/>
            <person name="Singh A."/>
            <person name="Wilkins M.J."/>
            <person name="Karaoz U."/>
            <person name="Brodie E.L."/>
            <person name="Williams K.H."/>
            <person name="Hubbard S.S."/>
            <person name="Banfield J.F."/>
        </authorList>
    </citation>
    <scope>NUCLEOTIDE SEQUENCE [LARGE SCALE GENOMIC DNA]</scope>
</reference>
<evidence type="ECO:0000256" key="1">
    <source>
        <dbReference type="SAM" id="SignalP"/>
    </source>
</evidence>
<dbReference type="Proteomes" id="UP000177583">
    <property type="component" value="Unassembled WGS sequence"/>
</dbReference>
<dbReference type="GO" id="GO:0009055">
    <property type="term" value="F:electron transfer activity"/>
    <property type="evidence" value="ECO:0007669"/>
    <property type="project" value="InterPro"/>
</dbReference>
<dbReference type="GO" id="GO:0005506">
    <property type="term" value="F:iron ion binding"/>
    <property type="evidence" value="ECO:0007669"/>
    <property type="project" value="InterPro"/>
</dbReference>
<organism evidence="2 3">
    <name type="scientific">Candidatus Lambdaproteobacteria bacterium RIFOXYD2_FULL_56_26</name>
    <dbReference type="NCBI Taxonomy" id="1817773"/>
    <lineage>
        <taxon>Bacteria</taxon>
        <taxon>Pseudomonadati</taxon>
        <taxon>Pseudomonadota</taxon>
        <taxon>Candidatus Lambdaproteobacteria</taxon>
    </lineage>
</organism>
<accession>A0A1F6GUR2</accession>
<comment type="caution">
    <text evidence="2">The sequence shown here is derived from an EMBL/GenBank/DDBJ whole genome shotgun (WGS) entry which is preliminary data.</text>
</comment>
<name>A0A1F6GUR2_9PROT</name>
<dbReference type="EMBL" id="MFNF01000027">
    <property type="protein sequence ID" value="OGH01893.1"/>
    <property type="molecule type" value="Genomic_DNA"/>
</dbReference>
<sequence length="143" mass="15691">MKALVLGLLALLLALPALAGAPELMKERMKGFEAAYLEFQTSLMRHDFTGMQGAMAKLNNQGTLPGPVRAAIRASFDDRDFGNYLRLDEYTRLMADEVTQAAQTRDAQKVLIAQGRLVMGCVQCHDGFKARATQAMERAAQAE</sequence>
<proteinExistence type="predicted"/>
<dbReference type="GO" id="GO:0022900">
    <property type="term" value="P:electron transport chain"/>
    <property type="evidence" value="ECO:0007669"/>
    <property type="project" value="InterPro"/>
</dbReference>
<protein>
    <recommendedName>
        <fullName evidence="4">Cytochrome C</fullName>
    </recommendedName>
</protein>
<gene>
    <name evidence="2" type="ORF">A2557_04765</name>
</gene>
<dbReference type="GO" id="GO:0020037">
    <property type="term" value="F:heme binding"/>
    <property type="evidence" value="ECO:0007669"/>
    <property type="project" value="InterPro"/>
</dbReference>
<evidence type="ECO:0008006" key="4">
    <source>
        <dbReference type="Google" id="ProtNLM"/>
    </source>
</evidence>
<dbReference type="AlphaFoldDB" id="A0A1F6GUR2"/>
<dbReference type="InterPro" id="IPR010980">
    <property type="entry name" value="Cyt_c/b562"/>
</dbReference>
<evidence type="ECO:0000313" key="3">
    <source>
        <dbReference type="Proteomes" id="UP000177583"/>
    </source>
</evidence>
<dbReference type="SUPFAM" id="SSF47175">
    <property type="entry name" value="Cytochromes"/>
    <property type="match status" value="1"/>
</dbReference>
<keyword evidence="1" id="KW-0732">Signal</keyword>
<evidence type="ECO:0000313" key="2">
    <source>
        <dbReference type="EMBL" id="OGH01893.1"/>
    </source>
</evidence>
<feature type="chain" id="PRO_5009524798" description="Cytochrome C" evidence="1">
    <location>
        <begin position="20"/>
        <end position="143"/>
    </location>
</feature>